<organism evidence="7 8">
    <name type="scientific">Georhizobium profundi</name>
    <dbReference type="NCBI Taxonomy" id="2341112"/>
    <lineage>
        <taxon>Bacteria</taxon>
        <taxon>Pseudomonadati</taxon>
        <taxon>Pseudomonadota</taxon>
        <taxon>Alphaproteobacteria</taxon>
        <taxon>Hyphomicrobiales</taxon>
        <taxon>Rhizobiaceae</taxon>
        <taxon>Georhizobium</taxon>
    </lineage>
</organism>
<dbReference type="SUPFAM" id="SSF51735">
    <property type="entry name" value="NAD(P)-binding Rossmann-fold domains"/>
    <property type="match status" value="1"/>
</dbReference>
<evidence type="ECO:0000313" key="8">
    <source>
        <dbReference type="Proteomes" id="UP000268192"/>
    </source>
</evidence>
<evidence type="ECO:0000259" key="5">
    <source>
        <dbReference type="Pfam" id="PF00389"/>
    </source>
</evidence>
<dbReference type="Gene3D" id="3.40.50.720">
    <property type="entry name" value="NAD(P)-binding Rossmann-like Domain"/>
    <property type="match status" value="2"/>
</dbReference>
<dbReference type="GO" id="GO:0030267">
    <property type="term" value="F:glyoxylate reductase (NADPH) activity"/>
    <property type="evidence" value="ECO:0007669"/>
    <property type="project" value="TreeGrafter"/>
</dbReference>
<accession>A0A3Q8XS31</accession>
<dbReference type="Pfam" id="PF00389">
    <property type="entry name" value="2-Hacid_dh"/>
    <property type="match status" value="1"/>
</dbReference>
<dbReference type="GO" id="GO:0016618">
    <property type="term" value="F:hydroxypyruvate reductase [NAD(P)H] activity"/>
    <property type="evidence" value="ECO:0007669"/>
    <property type="project" value="TreeGrafter"/>
</dbReference>
<evidence type="ECO:0000256" key="4">
    <source>
        <dbReference type="RuleBase" id="RU003719"/>
    </source>
</evidence>
<gene>
    <name evidence="7" type="ORF">D5400_19800</name>
</gene>
<reference evidence="7 8" key="1">
    <citation type="submission" date="2018-09" db="EMBL/GenBank/DDBJ databases">
        <title>Marinorhizobium profundi gen. nov., sp. nov., isolated from a deep-sea sediment sample from the New Britain Trench and proposal of Marinorhizobiaceae fam. nov. in the order Rhizobiales of the class Alphaproteobacteria.</title>
        <authorList>
            <person name="Cao J."/>
        </authorList>
    </citation>
    <scope>NUCLEOTIDE SEQUENCE [LARGE SCALE GENOMIC DNA]</scope>
    <source>
        <strain evidence="7 8">WS11</strain>
    </source>
</reference>
<dbReference type="Proteomes" id="UP000268192">
    <property type="component" value="Chromosome"/>
</dbReference>
<dbReference type="InterPro" id="IPR006140">
    <property type="entry name" value="D-isomer_DH_NAD-bd"/>
</dbReference>
<sequence>MLDHLKARVSERFDVVYADKLDGISDEEAASLDGFAGWGRIDRKLIDRMMNLKIIASYGVGYDTIDAAYAAEKGIVVTHTPDVLSEEVADVTIGLLINTLRELPHAEAYLREGRWAKEGAFHLSPLTLRGRHVGIYGLGRIGLEIAKRMEGFGVEISYHARSQKTGVRYGYAPTLKVLAEAVDTLVIAVPGGPETEKSVDAEILKALGAKGVVINIGRGSVIDEQALIEALQSGTIAAAGLDVFAHEPNVPDALLALPNVSVLPHIASGSVATRNAMADLVADNLIAWFDEGRSLTPVPECADVAARASAKNA</sequence>
<keyword evidence="8" id="KW-1185">Reference proteome</keyword>
<keyword evidence="3" id="KW-0520">NAD</keyword>
<dbReference type="FunFam" id="3.40.50.720:FF:000213">
    <property type="entry name" value="Putative 2-hydroxyacid dehydrogenase"/>
    <property type="match status" value="1"/>
</dbReference>
<evidence type="ECO:0000256" key="1">
    <source>
        <dbReference type="ARBA" id="ARBA00022857"/>
    </source>
</evidence>
<dbReference type="AlphaFoldDB" id="A0A3Q8XS31"/>
<evidence type="ECO:0000256" key="3">
    <source>
        <dbReference type="ARBA" id="ARBA00023027"/>
    </source>
</evidence>
<name>A0A3Q8XS31_9HYPH</name>
<feature type="domain" description="D-isomer specific 2-hydroxyacid dehydrogenase NAD-binding" evidence="6">
    <location>
        <begin position="93"/>
        <end position="267"/>
    </location>
</feature>
<dbReference type="CDD" id="cd12156">
    <property type="entry name" value="HPPR"/>
    <property type="match status" value="1"/>
</dbReference>
<dbReference type="GO" id="GO:0051287">
    <property type="term" value="F:NAD binding"/>
    <property type="evidence" value="ECO:0007669"/>
    <property type="project" value="InterPro"/>
</dbReference>
<dbReference type="OrthoDB" id="9793626at2"/>
<dbReference type="GO" id="GO:0005829">
    <property type="term" value="C:cytosol"/>
    <property type="evidence" value="ECO:0007669"/>
    <property type="project" value="TreeGrafter"/>
</dbReference>
<dbReference type="EMBL" id="CP032509">
    <property type="protein sequence ID" value="AZN73961.1"/>
    <property type="molecule type" value="Genomic_DNA"/>
</dbReference>
<dbReference type="Pfam" id="PF02826">
    <property type="entry name" value="2-Hacid_dh_C"/>
    <property type="match status" value="1"/>
</dbReference>
<dbReference type="PANTHER" id="PTHR10996">
    <property type="entry name" value="2-HYDROXYACID DEHYDROGENASE-RELATED"/>
    <property type="match status" value="1"/>
</dbReference>
<protein>
    <submittedName>
        <fullName evidence="7">2-hydroxyacid dehydrogenase</fullName>
    </submittedName>
</protein>
<dbReference type="PANTHER" id="PTHR10996:SF178">
    <property type="entry name" value="2-HYDROXYACID DEHYDROGENASE YGL185C-RELATED"/>
    <property type="match status" value="1"/>
</dbReference>
<evidence type="ECO:0000259" key="6">
    <source>
        <dbReference type="Pfam" id="PF02826"/>
    </source>
</evidence>
<evidence type="ECO:0000256" key="2">
    <source>
        <dbReference type="ARBA" id="ARBA00023002"/>
    </source>
</evidence>
<feature type="domain" description="D-isomer specific 2-hydroxyacid dehydrogenase catalytic" evidence="5">
    <location>
        <begin position="39"/>
        <end position="298"/>
    </location>
</feature>
<evidence type="ECO:0000313" key="7">
    <source>
        <dbReference type="EMBL" id="AZN73961.1"/>
    </source>
</evidence>
<dbReference type="KEGG" id="abaw:D5400_19800"/>
<dbReference type="InterPro" id="IPR050223">
    <property type="entry name" value="D-isomer_2-hydroxyacid_DH"/>
</dbReference>
<proteinExistence type="inferred from homology"/>
<dbReference type="InterPro" id="IPR006139">
    <property type="entry name" value="D-isomer_2_OHA_DH_cat_dom"/>
</dbReference>
<comment type="similarity">
    <text evidence="4">Belongs to the D-isomer specific 2-hydroxyacid dehydrogenase family.</text>
</comment>
<keyword evidence="1" id="KW-0521">NADP</keyword>
<dbReference type="SUPFAM" id="SSF52283">
    <property type="entry name" value="Formate/glycerate dehydrogenase catalytic domain-like"/>
    <property type="match status" value="1"/>
</dbReference>
<dbReference type="InterPro" id="IPR036291">
    <property type="entry name" value="NAD(P)-bd_dom_sf"/>
</dbReference>
<keyword evidence="2 4" id="KW-0560">Oxidoreductase</keyword>